<gene>
    <name evidence="3" type="ORF">Pen02_52090</name>
</gene>
<evidence type="ECO:0000313" key="3">
    <source>
        <dbReference type="EMBL" id="GIG90273.1"/>
    </source>
</evidence>
<feature type="compositionally biased region" description="Gly residues" evidence="1">
    <location>
        <begin position="78"/>
        <end position="88"/>
    </location>
</feature>
<evidence type="ECO:0000259" key="2">
    <source>
        <dbReference type="Pfam" id="PF04149"/>
    </source>
</evidence>
<reference evidence="3 4" key="1">
    <citation type="submission" date="2021-01" db="EMBL/GenBank/DDBJ databases">
        <title>Whole genome shotgun sequence of Plantactinospora endophytica NBRC 110450.</title>
        <authorList>
            <person name="Komaki H."/>
            <person name="Tamura T."/>
        </authorList>
    </citation>
    <scope>NUCLEOTIDE SEQUENCE [LARGE SCALE GENOMIC DNA]</scope>
    <source>
        <strain evidence="3 4">NBRC 110450</strain>
    </source>
</reference>
<feature type="compositionally biased region" description="Low complexity" evidence="1">
    <location>
        <begin position="67"/>
        <end position="77"/>
    </location>
</feature>
<sequence>MVASEEPEITWCRSSRSIEGNCVETALTLGETVAVRDSKDPPVQLRFATARWSAFLDRIRSDGDATGDGATGDATGDGATGGGPIGAG</sequence>
<keyword evidence="4" id="KW-1185">Reference proteome</keyword>
<accession>A0ABQ4E6H0</accession>
<evidence type="ECO:0000256" key="1">
    <source>
        <dbReference type="SAM" id="MobiDB-lite"/>
    </source>
</evidence>
<evidence type="ECO:0000313" key="4">
    <source>
        <dbReference type="Proteomes" id="UP000646749"/>
    </source>
</evidence>
<feature type="region of interest" description="Disordered" evidence="1">
    <location>
        <begin position="60"/>
        <end position="88"/>
    </location>
</feature>
<dbReference type="EMBL" id="BONW01000025">
    <property type="protein sequence ID" value="GIG90273.1"/>
    <property type="molecule type" value="Genomic_DNA"/>
</dbReference>
<feature type="domain" description="DUF397" evidence="2">
    <location>
        <begin position="10"/>
        <end position="60"/>
    </location>
</feature>
<protein>
    <recommendedName>
        <fullName evidence="2">DUF397 domain-containing protein</fullName>
    </recommendedName>
</protein>
<proteinExistence type="predicted"/>
<comment type="caution">
    <text evidence="3">The sequence shown here is derived from an EMBL/GenBank/DDBJ whole genome shotgun (WGS) entry which is preliminary data.</text>
</comment>
<dbReference type="Pfam" id="PF04149">
    <property type="entry name" value="DUF397"/>
    <property type="match status" value="1"/>
</dbReference>
<name>A0ABQ4E6H0_9ACTN</name>
<dbReference type="InterPro" id="IPR007278">
    <property type="entry name" value="DUF397"/>
</dbReference>
<organism evidence="3 4">
    <name type="scientific">Plantactinospora endophytica</name>
    <dbReference type="NCBI Taxonomy" id="673535"/>
    <lineage>
        <taxon>Bacteria</taxon>
        <taxon>Bacillati</taxon>
        <taxon>Actinomycetota</taxon>
        <taxon>Actinomycetes</taxon>
        <taxon>Micromonosporales</taxon>
        <taxon>Micromonosporaceae</taxon>
        <taxon>Plantactinospora</taxon>
    </lineage>
</organism>
<dbReference type="Proteomes" id="UP000646749">
    <property type="component" value="Unassembled WGS sequence"/>
</dbReference>